<dbReference type="AlphaFoldDB" id="A0A2U3JWL3"/>
<accession>A0A2U3JWL3</accession>
<dbReference type="Gene3D" id="1.10.287.950">
    <property type="entry name" value="Methyl-accepting chemotaxis protein"/>
    <property type="match status" value="1"/>
</dbReference>
<dbReference type="Proteomes" id="UP000238916">
    <property type="component" value="Unassembled WGS sequence"/>
</dbReference>
<evidence type="ECO:0000259" key="7">
    <source>
        <dbReference type="PROSITE" id="PS50111"/>
    </source>
</evidence>
<protein>
    <recommendedName>
        <fullName evidence="2">histidine kinase</fullName>
        <ecNumber evidence="2">2.7.13.3</ecNumber>
    </recommendedName>
</protein>
<dbReference type="PROSITE" id="PS50113">
    <property type="entry name" value="PAC"/>
    <property type="match status" value="2"/>
</dbReference>
<dbReference type="SUPFAM" id="SSF58104">
    <property type="entry name" value="Methyl-accepting chemotaxis protein (MCP) signaling domain"/>
    <property type="match status" value="1"/>
</dbReference>
<dbReference type="InterPro" id="IPR052162">
    <property type="entry name" value="Sensor_kinase/Photoreceptor"/>
</dbReference>
<name>A0A2U3JWL3_9FIRM</name>
<evidence type="ECO:0000313" key="10">
    <source>
        <dbReference type="Proteomes" id="UP000238916"/>
    </source>
</evidence>
<dbReference type="Pfam" id="PF00015">
    <property type="entry name" value="MCPsignal"/>
    <property type="match status" value="1"/>
</dbReference>
<dbReference type="OrthoDB" id="3192at2"/>
<dbReference type="InterPro" id="IPR013655">
    <property type="entry name" value="PAS_fold_3"/>
</dbReference>
<dbReference type="GO" id="GO:0004673">
    <property type="term" value="F:protein histidine kinase activity"/>
    <property type="evidence" value="ECO:0007669"/>
    <property type="project" value="UniProtKB-EC"/>
</dbReference>
<evidence type="ECO:0000256" key="6">
    <source>
        <dbReference type="PROSITE-ProRule" id="PRU00284"/>
    </source>
</evidence>
<gene>
    <name evidence="9" type="ORF">SBF1_1060009</name>
</gene>
<evidence type="ECO:0000256" key="4">
    <source>
        <dbReference type="ARBA" id="ARBA00022679"/>
    </source>
</evidence>
<evidence type="ECO:0000256" key="2">
    <source>
        <dbReference type="ARBA" id="ARBA00012438"/>
    </source>
</evidence>
<feature type="domain" description="PAC" evidence="8">
    <location>
        <begin position="156"/>
        <end position="208"/>
    </location>
</feature>
<dbReference type="GO" id="GO:0007165">
    <property type="term" value="P:signal transduction"/>
    <property type="evidence" value="ECO:0007669"/>
    <property type="project" value="UniProtKB-KW"/>
</dbReference>
<dbReference type="NCBIfam" id="TIGR00229">
    <property type="entry name" value="sensory_box"/>
    <property type="match status" value="1"/>
</dbReference>
<dbReference type="InterPro" id="IPR000014">
    <property type="entry name" value="PAS"/>
</dbReference>
<dbReference type="SMART" id="SM00086">
    <property type="entry name" value="PAC"/>
    <property type="match status" value="2"/>
</dbReference>
<dbReference type="SMART" id="SM00283">
    <property type="entry name" value="MA"/>
    <property type="match status" value="1"/>
</dbReference>
<dbReference type="EC" id="2.7.13.3" evidence="2"/>
<keyword evidence="5 9" id="KW-0418">Kinase</keyword>
<dbReference type="InterPro" id="IPR004089">
    <property type="entry name" value="MCPsignal_dom"/>
</dbReference>
<evidence type="ECO:0000256" key="5">
    <source>
        <dbReference type="ARBA" id="ARBA00022777"/>
    </source>
</evidence>
<dbReference type="Gene3D" id="3.30.450.20">
    <property type="entry name" value="PAS domain"/>
    <property type="match status" value="2"/>
</dbReference>
<sequence>MLFGSKTKNTINNQQDFLLAETGRMLEQMQNGNFTIRGNAENDHLETNAVSILDNINKMLDLMHMSFDSIVTRFDLVNKTTRVGLWDMEVIAGDPVNPNNTFIWTDEFRHLVGYSDERDFPNVLSSWSNLLHPDDYNWVLEAFANHLTDYSGRTPYDIVYRLKLKNDGYRWFNALGTTIRDARGVPLRVVGSLLDINDAKASEDKNKELITRFQLANQASNVGLWDMEVIAGDPVNPNNTFIWTDEFRHLIGYSDERDFPNTLSSWSNLLHPDDLNWVLEAFAAHLTDLSGKTPYDLAYRLKVKAGDYRWFHALGTTTRDKNGIPLRVVGSLTDITSAKMKEQIEIELVSKMENFSHSLQDMIIGILNITTTAQELATTQEHAMNAAQQMKASTNETSKVVEFITGLASQTNLLGLNASIEAARSGKEGLGFNVVAHEIRNLSSSSADAVKQIGSSLNDLNDSIDKIVSSIEDTNGITQVQAATTEEVNAQVEEINSMADELMRLVKKI</sequence>
<reference evidence="10" key="1">
    <citation type="submission" date="2018-02" db="EMBL/GenBank/DDBJ databases">
        <authorList>
            <person name="Hausmann B."/>
        </authorList>
    </citation>
    <scope>NUCLEOTIDE SEQUENCE [LARGE SCALE GENOMIC DNA]</scope>
    <source>
        <strain evidence="10">Peat soil MAG SbF1</strain>
    </source>
</reference>
<dbReference type="SUPFAM" id="SSF55785">
    <property type="entry name" value="PYP-like sensor domain (PAS domain)"/>
    <property type="match status" value="2"/>
</dbReference>
<dbReference type="Pfam" id="PF08447">
    <property type="entry name" value="PAS_3"/>
    <property type="match status" value="2"/>
</dbReference>
<dbReference type="InterPro" id="IPR001610">
    <property type="entry name" value="PAC"/>
</dbReference>
<organism evidence="9 10">
    <name type="scientific">Candidatus Desulfosporosinus infrequens</name>
    <dbReference type="NCBI Taxonomy" id="2043169"/>
    <lineage>
        <taxon>Bacteria</taxon>
        <taxon>Bacillati</taxon>
        <taxon>Bacillota</taxon>
        <taxon>Clostridia</taxon>
        <taxon>Eubacteriales</taxon>
        <taxon>Desulfitobacteriaceae</taxon>
        <taxon>Desulfosporosinus</taxon>
    </lineage>
</organism>
<feature type="domain" description="PAC" evidence="8">
    <location>
        <begin position="295"/>
        <end position="347"/>
    </location>
</feature>
<keyword evidence="6" id="KW-0807">Transducer</keyword>
<dbReference type="EMBL" id="OMOF01000009">
    <property type="protein sequence ID" value="SPF31823.1"/>
    <property type="molecule type" value="Genomic_DNA"/>
</dbReference>
<comment type="catalytic activity">
    <reaction evidence="1">
        <text>ATP + protein L-histidine = ADP + protein N-phospho-L-histidine.</text>
        <dbReference type="EC" id="2.7.13.3"/>
    </reaction>
</comment>
<dbReference type="InterPro" id="IPR000700">
    <property type="entry name" value="PAS-assoc_C"/>
</dbReference>
<evidence type="ECO:0000256" key="1">
    <source>
        <dbReference type="ARBA" id="ARBA00000085"/>
    </source>
</evidence>
<dbReference type="InterPro" id="IPR035965">
    <property type="entry name" value="PAS-like_dom_sf"/>
</dbReference>
<feature type="domain" description="Methyl-accepting transducer" evidence="7">
    <location>
        <begin position="381"/>
        <end position="509"/>
    </location>
</feature>
<keyword evidence="4" id="KW-0808">Transferase</keyword>
<evidence type="ECO:0000313" key="9">
    <source>
        <dbReference type="EMBL" id="SPF31823.1"/>
    </source>
</evidence>
<dbReference type="PANTHER" id="PTHR43304:SF1">
    <property type="entry name" value="PAC DOMAIN-CONTAINING PROTEIN"/>
    <property type="match status" value="1"/>
</dbReference>
<dbReference type="GO" id="GO:0016020">
    <property type="term" value="C:membrane"/>
    <property type="evidence" value="ECO:0007669"/>
    <property type="project" value="InterPro"/>
</dbReference>
<evidence type="ECO:0000259" key="8">
    <source>
        <dbReference type="PROSITE" id="PS50113"/>
    </source>
</evidence>
<keyword evidence="3" id="KW-0597">Phosphoprotein</keyword>
<dbReference type="PROSITE" id="PS50111">
    <property type="entry name" value="CHEMOTAXIS_TRANSDUC_2"/>
    <property type="match status" value="1"/>
</dbReference>
<proteinExistence type="predicted"/>
<dbReference type="PANTHER" id="PTHR43304">
    <property type="entry name" value="PHYTOCHROME-LIKE PROTEIN CPH1"/>
    <property type="match status" value="1"/>
</dbReference>
<dbReference type="CDD" id="cd00130">
    <property type="entry name" value="PAS"/>
    <property type="match status" value="2"/>
</dbReference>
<evidence type="ECO:0000256" key="3">
    <source>
        <dbReference type="ARBA" id="ARBA00022553"/>
    </source>
</evidence>